<evidence type="ECO:0000313" key="8">
    <source>
        <dbReference type="Proteomes" id="UP000652847"/>
    </source>
</evidence>
<dbReference type="RefSeq" id="WP_021924999.1">
    <property type="nucleotide sequence ID" value="NZ_JACOOT010000020.1"/>
</dbReference>
<feature type="transmembrane region" description="Helical" evidence="6">
    <location>
        <begin position="18"/>
        <end position="39"/>
    </location>
</feature>
<organism evidence="7 8">
    <name type="scientific">Blautia segnis</name>
    <dbReference type="NCBI Taxonomy" id="2763030"/>
    <lineage>
        <taxon>Bacteria</taxon>
        <taxon>Bacillati</taxon>
        <taxon>Bacillota</taxon>
        <taxon>Clostridia</taxon>
        <taxon>Lachnospirales</taxon>
        <taxon>Lachnospiraceae</taxon>
        <taxon>Blautia</taxon>
    </lineage>
</organism>
<dbReference type="Proteomes" id="UP000652847">
    <property type="component" value="Unassembled WGS sequence"/>
</dbReference>
<protein>
    <recommendedName>
        <fullName evidence="9">ABC transporter permease</fullName>
    </recommendedName>
</protein>
<keyword evidence="4 6" id="KW-1133">Transmembrane helix</keyword>
<reference evidence="7 8" key="1">
    <citation type="submission" date="2020-08" db="EMBL/GenBank/DDBJ databases">
        <title>Genome public.</title>
        <authorList>
            <person name="Liu C."/>
            <person name="Sun Q."/>
        </authorList>
    </citation>
    <scope>NUCLEOTIDE SEQUENCE [LARGE SCALE GENOMIC DNA]</scope>
    <source>
        <strain evidence="7 8">BX17</strain>
    </source>
</reference>
<evidence type="ECO:0000256" key="4">
    <source>
        <dbReference type="ARBA" id="ARBA00022989"/>
    </source>
</evidence>
<accession>A0A8I0AJ28</accession>
<comment type="caution">
    <text evidence="7">The sequence shown here is derived from an EMBL/GenBank/DDBJ whole genome shotgun (WGS) entry which is preliminary data.</text>
</comment>
<proteinExistence type="predicted"/>
<dbReference type="GO" id="GO:0022857">
    <property type="term" value="F:transmembrane transporter activity"/>
    <property type="evidence" value="ECO:0007669"/>
    <property type="project" value="InterPro"/>
</dbReference>
<feature type="transmembrane region" description="Helical" evidence="6">
    <location>
        <begin position="168"/>
        <end position="186"/>
    </location>
</feature>
<feature type="transmembrane region" description="Helical" evidence="6">
    <location>
        <begin position="217"/>
        <end position="237"/>
    </location>
</feature>
<feature type="transmembrane region" description="Helical" evidence="6">
    <location>
        <begin position="298"/>
        <end position="315"/>
    </location>
</feature>
<evidence type="ECO:0000256" key="6">
    <source>
        <dbReference type="SAM" id="Phobius"/>
    </source>
</evidence>
<gene>
    <name evidence="7" type="ORF">H8S54_09065</name>
</gene>
<feature type="transmembrane region" description="Helical" evidence="6">
    <location>
        <begin position="126"/>
        <end position="148"/>
    </location>
</feature>
<evidence type="ECO:0000256" key="3">
    <source>
        <dbReference type="ARBA" id="ARBA00022692"/>
    </source>
</evidence>
<feature type="transmembrane region" description="Helical" evidence="6">
    <location>
        <begin position="249"/>
        <end position="268"/>
    </location>
</feature>
<dbReference type="Pfam" id="PF02653">
    <property type="entry name" value="BPD_transp_2"/>
    <property type="match status" value="1"/>
</dbReference>
<evidence type="ECO:0000256" key="1">
    <source>
        <dbReference type="ARBA" id="ARBA00004651"/>
    </source>
</evidence>
<evidence type="ECO:0000313" key="7">
    <source>
        <dbReference type="EMBL" id="MBC5651254.1"/>
    </source>
</evidence>
<keyword evidence="3 6" id="KW-0812">Transmembrane</keyword>
<keyword evidence="8" id="KW-1185">Reference proteome</keyword>
<keyword evidence="2" id="KW-1003">Cell membrane</keyword>
<comment type="subcellular location">
    <subcellularLocation>
        <location evidence="1">Cell membrane</location>
        <topology evidence="1">Multi-pass membrane protein</topology>
    </subcellularLocation>
</comment>
<sequence>MAHQRAGKKISSDVKQNIIMFGGLVFCIIFFSIFTSLHGQSIWNPEKLSTLISDVIVTALLSVGAVFVYALGNIDISTGKQVGLYATLMVVIQQQTGSLLWGVLLSFLIAIFIAIVNAITGELLHIYAIIPSVVFMFVLSGLSTIIYSNLGCRSISLYNYDYSIFKNPWVMVGTLIIESLLVAFVFNKTMVGKYTKAIGANAISASQGGANIIKYKVMAYIVMGVCTVVASLFQMGYTASASDSTGTGYELNVMIALILGGMPLSGGMKSRVSSALVGAMTFSLLNVGLPLIGVPVNFTFMVKALIFMIVVLITCRKRGGVLPR</sequence>
<dbReference type="GO" id="GO:0005886">
    <property type="term" value="C:plasma membrane"/>
    <property type="evidence" value="ECO:0007669"/>
    <property type="project" value="UniProtKB-SubCell"/>
</dbReference>
<dbReference type="AlphaFoldDB" id="A0A8I0AJ28"/>
<name>A0A8I0AJ28_9FIRM</name>
<feature type="transmembrane region" description="Helical" evidence="6">
    <location>
        <begin position="99"/>
        <end position="119"/>
    </location>
</feature>
<evidence type="ECO:0008006" key="9">
    <source>
        <dbReference type="Google" id="ProtNLM"/>
    </source>
</evidence>
<dbReference type="InterPro" id="IPR001851">
    <property type="entry name" value="ABC_transp_permease"/>
</dbReference>
<evidence type="ECO:0000256" key="5">
    <source>
        <dbReference type="ARBA" id="ARBA00023136"/>
    </source>
</evidence>
<dbReference type="PANTHER" id="PTHR32196">
    <property type="entry name" value="ABC TRANSPORTER PERMEASE PROTEIN YPHD-RELATED-RELATED"/>
    <property type="match status" value="1"/>
</dbReference>
<feature type="transmembrane region" description="Helical" evidence="6">
    <location>
        <begin position="51"/>
        <end position="71"/>
    </location>
</feature>
<evidence type="ECO:0000256" key="2">
    <source>
        <dbReference type="ARBA" id="ARBA00022475"/>
    </source>
</evidence>
<dbReference type="EMBL" id="JACOOT010000020">
    <property type="protein sequence ID" value="MBC5651254.1"/>
    <property type="molecule type" value="Genomic_DNA"/>
</dbReference>
<keyword evidence="5 6" id="KW-0472">Membrane</keyword>